<dbReference type="InterPro" id="IPR011701">
    <property type="entry name" value="MFS"/>
</dbReference>
<dbReference type="SMART" id="SM00563">
    <property type="entry name" value="PlsC"/>
    <property type="match status" value="1"/>
</dbReference>
<evidence type="ECO:0000256" key="5">
    <source>
        <dbReference type="ARBA" id="ARBA00022989"/>
    </source>
</evidence>
<feature type="transmembrane region" description="Helical" evidence="7">
    <location>
        <begin position="234"/>
        <end position="256"/>
    </location>
</feature>
<feature type="transmembrane region" description="Helical" evidence="7">
    <location>
        <begin position="295"/>
        <end position="316"/>
    </location>
</feature>
<feature type="transmembrane region" description="Helical" evidence="7">
    <location>
        <begin position="365"/>
        <end position="384"/>
    </location>
</feature>
<sequence>MYKIVGVINYIVVIFLNAFTDLGHKIIIQNTIFKVYDGDMQVVLTAVVNALILLPFILVFSPSGFLADRFPKNKIMEYSSVFAVIITLGITYSYYNGYFTLAFIMTFILALQSAIYGPAKYGYIKELVGEKYISSGNAAIQATTTVAILGGIIFYTVLFEGMYSDSLVNESQILKVITPLGWLLVISSIIEWFYASKLPNKMKEASKREFKVKRYLSGAYLRKNMKLLTRKREIFNAIIALSLFWSISQVVLAIFGEYAKSNLGITNTIYVQGVMALAGIGIVLGSIMASKYSKYYINLGLVGLGASGITIIVFLVPFVDSILVMAPLFMLFGVFSGFLMVPLNAHIQLLASRVHLGVILAGNNFIQNVFMVTFLALTTVFAYNGMDTEILFYLMGMVGIYLSVMTLKHYFIDTFWAKMFILGSLRHKYIYHGLENVPKKGGALLLSNHVSWLDWIILQLPFNRYLNYMMEKDIYNWPVLHAFFKKGEAIPISSKASKDAFKEAHKRLKNGKLVAMFPEGAISKDGKLSRFRKGYECIPSDYDGYIVPVFIDGIFGSLFSRYKKSNKKYFWQRRIINVYYGAPLSNKTSSEEVKEIIQKMKEKYETE</sequence>
<accession>A0A1W1CW99</accession>
<gene>
    <name evidence="9" type="ORF">MNB_SM-4-596</name>
</gene>
<dbReference type="Pfam" id="PF07690">
    <property type="entry name" value="MFS_1"/>
    <property type="match status" value="1"/>
</dbReference>
<dbReference type="SUPFAM" id="SSF69593">
    <property type="entry name" value="Glycerol-3-phosphate (1)-acyltransferase"/>
    <property type="match status" value="1"/>
</dbReference>
<dbReference type="PANTHER" id="PTHR43266">
    <property type="entry name" value="MACROLIDE-EFFLUX PROTEIN"/>
    <property type="match status" value="1"/>
</dbReference>
<dbReference type="GO" id="GO:0005886">
    <property type="term" value="C:plasma membrane"/>
    <property type="evidence" value="ECO:0007669"/>
    <property type="project" value="UniProtKB-SubCell"/>
</dbReference>
<evidence type="ECO:0000256" key="6">
    <source>
        <dbReference type="ARBA" id="ARBA00023136"/>
    </source>
</evidence>
<evidence type="ECO:0000259" key="8">
    <source>
        <dbReference type="SMART" id="SM00563"/>
    </source>
</evidence>
<dbReference type="Gene3D" id="1.20.1250.20">
    <property type="entry name" value="MFS general substrate transporter like domains"/>
    <property type="match status" value="1"/>
</dbReference>
<evidence type="ECO:0000256" key="3">
    <source>
        <dbReference type="ARBA" id="ARBA00022475"/>
    </source>
</evidence>
<reference evidence="9" key="1">
    <citation type="submission" date="2016-10" db="EMBL/GenBank/DDBJ databases">
        <authorList>
            <person name="de Groot N.N."/>
        </authorList>
    </citation>
    <scope>NUCLEOTIDE SEQUENCE</scope>
</reference>
<evidence type="ECO:0000256" key="4">
    <source>
        <dbReference type="ARBA" id="ARBA00022692"/>
    </source>
</evidence>
<feature type="transmembrane region" description="Helical" evidence="7">
    <location>
        <begin position="7"/>
        <end position="28"/>
    </location>
</feature>
<keyword evidence="9" id="KW-0012">Acyltransferase</keyword>
<dbReference type="AlphaFoldDB" id="A0A1W1CW99"/>
<dbReference type="CDD" id="cd07989">
    <property type="entry name" value="LPLAT_AGPAT-like"/>
    <property type="match status" value="1"/>
</dbReference>
<feature type="transmembrane region" description="Helical" evidence="7">
    <location>
        <begin position="138"/>
        <end position="158"/>
    </location>
</feature>
<dbReference type="InterPro" id="IPR036259">
    <property type="entry name" value="MFS_trans_sf"/>
</dbReference>
<keyword evidence="9" id="KW-0808">Transferase</keyword>
<dbReference type="EC" id="6.2.1.20" evidence="9"/>
<feature type="transmembrane region" description="Helical" evidence="7">
    <location>
        <begin position="268"/>
        <end position="288"/>
    </location>
</feature>
<dbReference type="CDD" id="cd06173">
    <property type="entry name" value="MFS_MefA_like"/>
    <property type="match status" value="1"/>
</dbReference>
<dbReference type="PANTHER" id="PTHR43266:SF2">
    <property type="entry name" value="MAJOR FACILITATOR SUPERFAMILY (MFS) PROFILE DOMAIN-CONTAINING PROTEIN"/>
    <property type="match status" value="1"/>
</dbReference>
<evidence type="ECO:0000313" key="9">
    <source>
        <dbReference type="EMBL" id="SFV69987.1"/>
    </source>
</evidence>
<dbReference type="GO" id="GO:0008922">
    <property type="term" value="F:long-chain fatty acid [acyl-carrier-protein] ligase activity"/>
    <property type="evidence" value="ECO:0007669"/>
    <property type="project" value="UniProtKB-EC"/>
</dbReference>
<evidence type="ECO:0000256" key="2">
    <source>
        <dbReference type="ARBA" id="ARBA00022448"/>
    </source>
</evidence>
<keyword evidence="3" id="KW-1003">Cell membrane</keyword>
<keyword evidence="4 7" id="KW-0812">Transmembrane</keyword>
<dbReference type="GO" id="GO:0016746">
    <property type="term" value="F:acyltransferase activity"/>
    <property type="evidence" value="ECO:0007669"/>
    <property type="project" value="UniProtKB-KW"/>
</dbReference>
<feature type="transmembrane region" description="Helical" evidence="7">
    <location>
        <begin position="98"/>
        <end position="117"/>
    </location>
</feature>
<dbReference type="Pfam" id="PF01553">
    <property type="entry name" value="Acyltransferase"/>
    <property type="match status" value="1"/>
</dbReference>
<organism evidence="9">
    <name type="scientific">hydrothermal vent metagenome</name>
    <dbReference type="NCBI Taxonomy" id="652676"/>
    <lineage>
        <taxon>unclassified sequences</taxon>
        <taxon>metagenomes</taxon>
        <taxon>ecological metagenomes</taxon>
    </lineage>
</organism>
<feature type="transmembrane region" description="Helical" evidence="7">
    <location>
        <begin position="173"/>
        <end position="194"/>
    </location>
</feature>
<keyword evidence="9" id="KW-0436">Ligase</keyword>
<feature type="domain" description="Phospholipid/glycerol acyltransferase" evidence="8">
    <location>
        <begin position="443"/>
        <end position="554"/>
    </location>
</feature>
<keyword evidence="6 7" id="KW-0472">Membrane</keyword>
<feature type="transmembrane region" description="Helical" evidence="7">
    <location>
        <begin position="75"/>
        <end position="92"/>
    </location>
</feature>
<name>A0A1W1CW99_9ZZZZ</name>
<comment type="subcellular location">
    <subcellularLocation>
        <location evidence="1">Cell membrane</location>
        <topology evidence="1">Multi-pass membrane protein</topology>
    </subcellularLocation>
</comment>
<keyword evidence="2" id="KW-0813">Transport</keyword>
<feature type="transmembrane region" description="Helical" evidence="7">
    <location>
        <begin position="40"/>
        <end position="63"/>
    </location>
</feature>
<proteinExistence type="predicted"/>
<feature type="transmembrane region" description="Helical" evidence="7">
    <location>
        <begin position="322"/>
        <end position="345"/>
    </location>
</feature>
<protein>
    <submittedName>
        <fullName evidence="9">Putative 2-acylglycerophosphoethanolamine acyltransferase / acyl-acyl carrier protein synthetase</fullName>
        <ecNumber evidence="9">6.2.1.20</ecNumber>
    </submittedName>
</protein>
<evidence type="ECO:0000256" key="7">
    <source>
        <dbReference type="SAM" id="Phobius"/>
    </source>
</evidence>
<evidence type="ECO:0000256" key="1">
    <source>
        <dbReference type="ARBA" id="ARBA00004651"/>
    </source>
</evidence>
<dbReference type="SUPFAM" id="SSF103473">
    <property type="entry name" value="MFS general substrate transporter"/>
    <property type="match status" value="1"/>
</dbReference>
<feature type="transmembrane region" description="Helical" evidence="7">
    <location>
        <begin position="390"/>
        <end position="411"/>
    </location>
</feature>
<dbReference type="GO" id="GO:0022857">
    <property type="term" value="F:transmembrane transporter activity"/>
    <property type="evidence" value="ECO:0007669"/>
    <property type="project" value="InterPro"/>
</dbReference>
<dbReference type="EMBL" id="FPHF01000119">
    <property type="protein sequence ID" value="SFV69987.1"/>
    <property type="molecule type" value="Genomic_DNA"/>
</dbReference>
<keyword evidence="5 7" id="KW-1133">Transmembrane helix</keyword>
<dbReference type="InterPro" id="IPR002123">
    <property type="entry name" value="Plipid/glycerol_acylTrfase"/>
</dbReference>